<keyword evidence="3 9" id="KW-0349">Heme</keyword>
<evidence type="ECO:0000256" key="3">
    <source>
        <dbReference type="ARBA" id="ARBA00022617"/>
    </source>
</evidence>
<evidence type="ECO:0000256" key="8">
    <source>
        <dbReference type="ARBA" id="ARBA00023136"/>
    </source>
</evidence>
<dbReference type="Pfam" id="PF00067">
    <property type="entry name" value="p450"/>
    <property type="match status" value="1"/>
</dbReference>
<dbReference type="GO" id="GO:0004497">
    <property type="term" value="F:monooxygenase activity"/>
    <property type="evidence" value="ECO:0007669"/>
    <property type="project" value="UniProtKB-KW"/>
</dbReference>
<dbReference type="InterPro" id="IPR017972">
    <property type="entry name" value="Cyt_P450_CS"/>
</dbReference>
<evidence type="ECO:0000313" key="13">
    <source>
        <dbReference type="Proteomes" id="UP001386955"/>
    </source>
</evidence>
<dbReference type="InterPro" id="IPR036396">
    <property type="entry name" value="Cyt_P450_sf"/>
</dbReference>
<dbReference type="InterPro" id="IPR050651">
    <property type="entry name" value="Plant_Cytochrome_P450_Monoox"/>
</dbReference>
<evidence type="ECO:0000256" key="11">
    <source>
        <dbReference type="SAM" id="Phobius"/>
    </source>
</evidence>
<evidence type="ECO:0000256" key="5">
    <source>
        <dbReference type="ARBA" id="ARBA00023002"/>
    </source>
</evidence>
<evidence type="ECO:0000256" key="4">
    <source>
        <dbReference type="ARBA" id="ARBA00022723"/>
    </source>
</evidence>
<proteinExistence type="inferred from homology"/>
<dbReference type="AlphaFoldDB" id="A0AAN9SMD6"/>
<keyword evidence="4 9" id="KW-0479">Metal-binding</keyword>
<dbReference type="EMBL" id="JAYMYS010000003">
    <property type="protein sequence ID" value="KAK7399842.1"/>
    <property type="molecule type" value="Genomic_DNA"/>
</dbReference>
<evidence type="ECO:0000256" key="7">
    <source>
        <dbReference type="ARBA" id="ARBA00023033"/>
    </source>
</evidence>
<evidence type="ECO:0000256" key="6">
    <source>
        <dbReference type="ARBA" id="ARBA00023004"/>
    </source>
</evidence>
<feature type="transmembrane region" description="Helical" evidence="11">
    <location>
        <begin position="7"/>
        <end position="28"/>
    </location>
</feature>
<keyword evidence="8 11" id="KW-0472">Membrane</keyword>
<evidence type="ECO:0008006" key="14">
    <source>
        <dbReference type="Google" id="ProtNLM"/>
    </source>
</evidence>
<dbReference type="PANTHER" id="PTHR47947">
    <property type="entry name" value="CYTOCHROME P450 82C3-RELATED"/>
    <property type="match status" value="1"/>
</dbReference>
<dbReference type="GO" id="GO:0005506">
    <property type="term" value="F:iron ion binding"/>
    <property type="evidence" value="ECO:0007669"/>
    <property type="project" value="InterPro"/>
</dbReference>
<reference evidence="12 13" key="1">
    <citation type="submission" date="2024-01" db="EMBL/GenBank/DDBJ databases">
        <title>The genomes of 5 underutilized Papilionoideae crops provide insights into root nodulation and disease resistanc.</title>
        <authorList>
            <person name="Jiang F."/>
        </authorList>
    </citation>
    <scope>NUCLEOTIDE SEQUENCE [LARGE SCALE GENOMIC DNA]</scope>
    <source>
        <strain evidence="12">DUOXIRENSHENG_FW03</strain>
        <tissue evidence="12">Leaves</tissue>
    </source>
</reference>
<dbReference type="GO" id="GO:0020037">
    <property type="term" value="F:heme binding"/>
    <property type="evidence" value="ECO:0007669"/>
    <property type="project" value="InterPro"/>
</dbReference>
<evidence type="ECO:0000313" key="12">
    <source>
        <dbReference type="EMBL" id="KAK7399842.1"/>
    </source>
</evidence>
<dbReference type="PRINTS" id="PR00463">
    <property type="entry name" value="EP450I"/>
</dbReference>
<gene>
    <name evidence="12" type="ORF">VNO78_11035</name>
</gene>
<keyword evidence="11" id="KW-0812">Transmembrane</keyword>
<dbReference type="GO" id="GO:0016020">
    <property type="term" value="C:membrane"/>
    <property type="evidence" value="ECO:0007669"/>
    <property type="project" value="UniProtKB-SubCell"/>
</dbReference>
<dbReference type="GO" id="GO:0016705">
    <property type="term" value="F:oxidoreductase activity, acting on paired donors, with incorporation or reduction of molecular oxygen"/>
    <property type="evidence" value="ECO:0007669"/>
    <property type="project" value="InterPro"/>
</dbReference>
<comment type="cofactor">
    <cofactor evidence="9">
        <name>heme</name>
        <dbReference type="ChEBI" id="CHEBI:30413"/>
    </cofactor>
</comment>
<dbReference type="CDD" id="cd20653">
    <property type="entry name" value="CYP81"/>
    <property type="match status" value="1"/>
</dbReference>
<comment type="caution">
    <text evidence="12">The sequence shown here is derived from an EMBL/GenBank/DDBJ whole genome shotgun (WGS) entry which is preliminary data.</text>
</comment>
<protein>
    <recommendedName>
        <fullName evidence="14">Cytochrome P450</fullName>
    </recommendedName>
</protein>
<evidence type="ECO:0000256" key="2">
    <source>
        <dbReference type="ARBA" id="ARBA00010617"/>
    </source>
</evidence>
<dbReference type="SUPFAM" id="SSF48264">
    <property type="entry name" value="Cytochrome P450"/>
    <property type="match status" value="1"/>
</dbReference>
<dbReference type="PROSITE" id="PS00086">
    <property type="entry name" value="CYTOCHROME_P450"/>
    <property type="match status" value="1"/>
</dbReference>
<name>A0AAN9SMD6_PSOTE</name>
<dbReference type="FunFam" id="1.10.630.10:FF:000023">
    <property type="entry name" value="Cytochrome P450 family protein"/>
    <property type="match status" value="1"/>
</dbReference>
<dbReference type="Gene3D" id="1.10.630.10">
    <property type="entry name" value="Cytochrome P450"/>
    <property type="match status" value="1"/>
</dbReference>
<dbReference type="InterPro" id="IPR002401">
    <property type="entry name" value="Cyt_P450_E_grp-I"/>
</dbReference>
<dbReference type="PANTHER" id="PTHR47947:SF24">
    <property type="entry name" value="ISOFLAVONE 2'-HYDROXYLASE-LIKE"/>
    <property type="match status" value="1"/>
</dbReference>
<feature type="binding site" description="axial binding residue" evidence="9">
    <location>
        <position position="440"/>
    </location>
    <ligand>
        <name>heme</name>
        <dbReference type="ChEBI" id="CHEBI:30413"/>
    </ligand>
    <ligandPart>
        <name>Fe</name>
        <dbReference type="ChEBI" id="CHEBI:18248"/>
    </ligandPart>
</feature>
<keyword evidence="6 9" id="KW-0408">Iron</keyword>
<evidence type="ECO:0000256" key="1">
    <source>
        <dbReference type="ARBA" id="ARBA00004370"/>
    </source>
</evidence>
<evidence type="ECO:0000256" key="9">
    <source>
        <dbReference type="PIRSR" id="PIRSR602401-1"/>
    </source>
</evidence>
<comment type="subcellular location">
    <subcellularLocation>
        <location evidence="1">Membrane</location>
    </subcellularLocation>
</comment>
<accession>A0AAN9SMD6</accession>
<organism evidence="12 13">
    <name type="scientific">Psophocarpus tetragonolobus</name>
    <name type="common">Winged bean</name>
    <name type="synonym">Dolichos tetragonolobus</name>
    <dbReference type="NCBI Taxonomy" id="3891"/>
    <lineage>
        <taxon>Eukaryota</taxon>
        <taxon>Viridiplantae</taxon>
        <taxon>Streptophyta</taxon>
        <taxon>Embryophyta</taxon>
        <taxon>Tracheophyta</taxon>
        <taxon>Spermatophyta</taxon>
        <taxon>Magnoliopsida</taxon>
        <taxon>eudicotyledons</taxon>
        <taxon>Gunneridae</taxon>
        <taxon>Pentapetalae</taxon>
        <taxon>rosids</taxon>
        <taxon>fabids</taxon>
        <taxon>Fabales</taxon>
        <taxon>Fabaceae</taxon>
        <taxon>Papilionoideae</taxon>
        <taxon>50 kb inversion clade</taxon>
        <taxon>NPAAA clade</taxon>
        <taxon>indigoferoid/millettioid clade</taxon>
        <taxon>Phaseoleae</taxon>
        <taxon>Psophocarpus</taxon>
    </lineage>
</organism>
<dbReference type="Proteomes" id="UP001386955">
    <property type="component" value="Unassembled WGS sequence"/>
</dbReference>
<dbReference type="InterPro" id="IPR001128">
    <property type="entry name" value="Cyt_P450"/>
</dbReference>
<comment type="similarity">
    <text evidence="2 10">Belongs to the cytochrome P450 family.</text>
</comment>
<keyword evidence="7 10" id="KW-0503">Monooxygenase</keyword>
<keyword evidence="11" id="KW-1133">Transmembrane helix</keyword>
<evidence type="ECO:0000256" key="10">
    <source>
        <dbReference type="RuleBase" id="RU000461"/>
    </source>
</evidence>
<keyword evidence="5 10" id="KW-0560">Oxidoreductase</keyword>
<dbReference type="PRINTS" id="PR00385">
    <property type="entry name" value="P450"/>
</dbReference>
<sequence>MRPSMEVLALLLYCLLYVVVMVLFNLLLQARKLKNLPPGPPSIPVIGNLHHLKRPLHRTFKALSDSYGHVISLWFGSRLVVVVSSHSLFQECFTKNDVVLANRPRFLSGKYIFYNYTTLGSSPYGHHWRNLRRITALDVLSAHRIHAFTAIRRDETNRLIQKLAEHSLTHFAEVELTSKFYDMNFNNIMRMISGKRYYGDDCDMADVEEAKQFRAMVSELLKLSGANNKNDFMPILRLFDFENLEKRLKNISSKTDTFLRGLIQEHRAKNERANTMVDHLLTLQQSHPHYYTDQIIKGLALGMLVAGTDSSAVTLEWALSCMLNNPEVLKKANDELNFYVGQDRLLEESDLSKLPYLKNIIYETLRLYTPAPLLLPHSSSEKCIIGGFKVPQNTIVLINAWSIHRDPQVWSEATSFKPERFEKESELDKLIAFGLGRRACPGEGLAMRVLSLTLGLLIQCFEWKRVDDQEIDMREESGFTLSRLIPLKVMCKARPIINKLMKADSGSCNRSQRCSNMNKYVAKG</sequence>
<keyword evidence="13" id="KW-1185">Reference proteome</keyword>